<dbReference type="Gene3D" id="2.40.10.230">
    <property type="entry name" value="Probable tRNA pseudouridine synthase domain"/>
    <property type="match status" value="1"/>
</dbReference>
<reference evidence="4" key="3">
    <citation type="submission" date="2022-09" db="EMBL/GenBank/DDBJ databases">
        <title>Complete genome sequence of Vulcanisaeta souniana.</title>
        <authorList>
            <person name="Kato S."/>
            <person name="Itoh T."/>
            <person name="Ohkuma M."/>
        </authorList>
    </citation>
    <scope>NUCLEOTIDE SEQUENCE [LARGE SCALE GENOMIC DNA]</scope>
    <source>
        <strain evidence="4">JCM 11219</strain>
    </source>
</reference>
<protein>
    <submittedName>
        <fullName evidence="2">H/ACA RNA-protein complex protein Gar1</fullName>
    </submittedName>
</protein>
<evidence type="ECO:0000313" key="4">
    <source>
        <dbReference type="Proteomes" id="UP001060771"/>
    </source>
</evidence>
<sequence>MFKKIGDVLHVSQDRRFVLKLAFVPPLGITVYDYAMRRVGKLYDVIGPVKSPYGLIKPDPQVSNPGGFVGKSVYVRDIDLRRRGRGGGHGHGK</sequence>
<evidence type="ECO:0000313" key="2">
    <source>
        <dbReference type="EMBL" id="GGI67117.1"/>
    </source>
</evidence>
<organism evidence="2 3">
    <name type="scientific">Vulcanisaeta souniana JCM 11219</name>
    <dbReference type="NCBI Taxonomy" id="1293586"/>
    <lineage>
        <taxon>Archaea</taxon>
        <taxon>Thermoproteota</taxon>
        <taxon>Thermoprotei</taxon>
        <taxon>Thermoproteales</taxon>
        <taxon>Thermoproteaceae</taxon>
        <taxon>Vulcanisaeta</taxon>
    </lineage>
</organism>
<dbReference type="EMBL" id="AP026830">
    <property type="protein sequence ID" value="BDR92204.1"/>
    <property type="molecule type" value="Genomic_DNA"/>
</dbReference>
<evidence type="ECO:0000313" key="1">
    <source>
        <dbReference type="EMBL" id="BDR92204.1"/>
    </source>
</evidence>
<accession>A0A830DZ80</accession>
<proteinExistence type="predicted"/>
<dbReference type="InterPro" id="IPR009000">
    <property type="entry name" value="Transl_B-barrel_sf"/>
</dbReference>
<dbReference type="EMBL" id="BMNM01000001">
    <property type="protein sequence ID" value="GGI67117.1"/>
    <property type="molecule type" value="Genomic_DNA"/>
</dbReference>
<dbReference type="Proteomes" id="UP001060771">
    <property type="component" value="Chromosome"/>
</dbReference>
<dbReference type="AlphaFoldDB" id="A0A830DZ80"/>
<dbReference type="GeneID" id="76206847"/>
<dbReference type="SUPFAM" id="SSF50447">
    <property type="entry name" value="Translation proteins"/>
    <property type="match status" value="1"/>
</dbReference>
<reference evidence="2" key="1">
    <citation type="journal article" date="2014" name="Int. J. Syst. Evol. Microbiol.">
        <title>Complete genome sequence of Corynebacterium casei LMG S-19264T (=DSM 44701T), isolated from a smear-ripened cheese.</title>
        <authorList>
            <consortium name="US DOE Joint Genome Institute (JGI-PGF)"/>
            <person name="Walter F."/>
            <person name="Albersmeier A."/>
            <person name="Kalinowski J."/>
            <person name="Ruckert C."/>
        </authorList>
    </citation>
    <scope>NUCLEOTIDE SEQUENCE</scope>
    <source>
        <strain evidence="2">JCM 11219</strain>
    </source>
</reference>
<gene>
    <name evidence="2" type="ORF">GCM10007112_00120</name>
    <name evidence="1" type="ORF">Vsou_12970</name>
</gene>
<reference evidence="1" key="4">
    <citation type="journal article" date="2023" name="Microbiol. Resour. Announc.">
        <title>Complete Genome Sequence of Vulcanisaeta souniana Strain IC-059, a Hyperthermophilic Archaeon Isolated from Hot Spring Water in Japan.</title>
        <authorList>
            <person name="Kato S."/>
            <person name="Itoh T."/>
            <person name="Wu L."/>
            <person name="Ma J."/>
            <person name="Ohkuma M."/>
        </authorList>
    </citation>
    <scope>NUCLEOTIDE SEQUENCE</scope>
    <source>
        <strain evidence="1">JCM 11219</strain>
    </source>
</reference>
<keyword evidence="4" id="KW-1185">Reference proteome</keyword>
<dbReference type="Proteomes" id="UP000657075">
    <property type="component" value="Unassembled WGS sequence"/>
</dbReference>
<dbReference type="InterPro" id="IPR038664">
    <property type="entry name" value="Gar1/Naf1_Cbf5-bd_sf"/>
</dbReference>
<dbReference type="RefSeq" id="WP_188602174.1">
    <property type="nucleotide sequence ID" value="NZ_AP026830.1"/>
</dbReference>
<evidence type="ECO:0000313" key="3">
    <source>
        <dbReference type="Proteomes" id="UP000657075"/>
    </source>
</evidence>
<dbReference type="OrthoDB" id="60264at2157"/>
<name>A0A830DZ80_9CREN</name>
<reference evidence="2" key="2">
    <citation type="submission" date="2020-09" db="EMBL/GenBank/DDBJ databases">
        <authorList>
            <person name="Sun Q."/>
            <person name="Ohkuma M."/>
        </authorList>
    </citation>
    <scope>NUCLEOTIDE SEQUENCE</scope>
    <source>
        <strain evidence="2">JCM 11219</strain>
    </source>
</reference>